<evidence type="ECO:0000256" key="1">
    <source>
        <dbReference type="SAM" id="Phobius"/>
    </source>
</evidence>
<proteinExistence type="predicted"/>
<keyword evidence="1" id="KW-1133">Transmembrane helix</keyword>
<reference evidence="2 3" key="1">
    <citation type="submission" date="2017-06" db="EMBL/GenBank/DDBJ databases">
        <authorList>
            <person name="Kim H.J."/>
            <person name="Triplett B.A."/>
        </authorList>
    </citation>
    <scope>NUCLEOTIDE SEQUENCE [LARGE SCALE GENOMIC DNA]</scope>
    <source>
        <strain evidence="2 3">CGMCC 4.1858</strain>
    </source>
</reference>
<keyword evidence="3" id="KW-1185">Reference proteome</keyword>
<feature type="transmembrane region" description="Helical" evidence="1">
    <location>
        <begin position="36"/>
        <end position="53"/>
    </location>
</feature>
<evidence type="ECO:0000313" key="2">
    <source>
        <dbReference type="EMBL" id="SNS69298.1"/>
    </source>
</evidence>
<protein>
    <submittedName>
        <fullName evidence="2">Uncharacterized protein</fullName>
    </submittedName>
</protein>
<keyword evidence="1" id="KW-0472">Membrane</keyword>
<accession>A0A239GKL0</accession>
<sequence length="59" mass="5896">MNASLTWSRLLGGGLLLAAVITVIHGFGTAQSDGSIGTVLLAVALAGLGSRFVRSRAGN</sequence>
<name>A0A239GKL0_9ACTN</name>
<evidence type="ECO:0000313" key="3">
    <source>
        <dbReference type="Proteomes" id="UP000198280"/>
    </source>
</evidence>
<dbReference type="RefSeq" id="WP_089224840.1">
    <property type="nucleotide sequence ID" value="NZ_FZOF01000007.1"/>
</dbReference>
<dbReference type="Proteomes" id="UP000198280">
    <property type="component" value="Unassembled WGS sequence"/>
</dbReference>
<dbReference type="EMBL" id="FZOF01000007">
    <property type="protein sequence ID" value="SNS69298.1"/>
    <property type="molecule type" value="Genomic_DNA"/>
</dbReference>
<dbReference type="AlphaFoldDB" id="A0A239GKL0"/>
<keyword evidence="1" id="KW-0812">Transmembrane</keyword>
<gene>
    <name evidence="2" type="ORF">SAMN05216252_107438</name>
</gene>
<organism evidence="2 3">
    <name type="scientific">Actinacidiphila glaucinigra</name>
    <dbReference type="NCBI Taxonomy" id="235986"/>
    <lineage>
        <taxon>Bacteria</taxon>
        <taxon>Bacillati</taxon>
        <taxon>Actinomycetota</taxon>
        <taxon>Actinomycetes</taxon>
        <taxon>Kitasatosporales</taxon>
        <taxon>Streptomycetaceae</taxon>
        <taxon>Actinacidiphila</taxon>
    </lineage>
</organism>